<keyword evidence="2" id="KW-1185">Reference proteome</keyword>
<dbReference type="STRING" id="758820.SAMN00777080_2916"/>
<dbReference type="EMBL" id="LT838813">
    <property type="protein sequence ID" value="SMD44296.1"/>
    <property type="molecule type" value="Genomic_DNA"/>
</dbReference>
<dbReference type="Proteomes" id="UP000192333">
    <property type="component" value="Chromosome I"/>
</dbReference>
<protein>
    <submittedName>
        <fullName evidence="1">Uncharacterized protein</fullName>
    </submittedName>
</protein>
<evidence type="ECO:0000313" key="2">
    <source>
        <dbReference type="Proteomes" id="UP000192333"/>
    </source>
</evidence>
<reference evidence="2" key="1">
    <citation type="submission" date="2017-04" db="EMBL/GenBank/DDBJ databases">
        <authorList>
            <person name="Varghese N."/>
            <person name="Submissions S."/>
        </authorList>
    </citation>
    <scope>NUCLEOTIDE SEQUENCE [LARGE SCALE GENOMIC DNA]</scope>
    <source>
        <strain evidence="2">DSM 16537</strain>
    </source>
</reference>
<name>A0A1W2H726_9BACT</name>
<accession>A0A1W2H726</accession>
<gene>
    <name evidence="1" type="ORF">SAMN00777080_2916</name>
</gene>
<sequence>MHINMSGEDIKQSSNMKKSILAMTIVAIVFLASCGNKPSEEVEVEVAPTEEPAPVQEEVEVIEVEIDSATVEVEETPSN</sequence>
<evidence type="ECO:0000313" key="1">
    <source>
        <dbReference type="EMBL" id="SMD44296.1"/>
    </source>
</evidence>
<organism evidence="1 2">
    <name type="scientific">Aquiflexum balticum DSM 16537</name>
    <dbReference type="NCBI Taxonomy" id="758820"/>
    <lineage>
        <taxon>Bacteria</taxon>
        <taxon>Pseudomonadati</taxon>
        <taxon>Bacteroidota</taxon>
        <taxon>Cytophagia</taxon>
        <taxon>Cytophagales</taxon>
        <taxon>Cyclobacteriaceae</taxon>
        <taxon>Aquiflexum</taxon>
    </lineage>
</organism>
<dbReference type="AlphaFoldDB" id="A0A1W2H726"/>
<proteinExistence type="predicted"/>